<dbReference type="InterPro" id="IPR008991">
    <property type="entry name" value="Translation_prot_SH3-like_sf"/>
</dbReference>
<dbReference type="GO" id="GO:0003735">
    <property type="term" value="F:structural constituent of ribosome"/>
    <property type="evidence" value="ECO:0007669"/>
    <property type="project" value="EnsemblFungi"/>
</dbReference>
<dbReference type="PANTHER" id="PTHR15680:SF9">
    <property type="entry name" value="LARGE RIBOSOMAL SUBUNIT PROTEIN BL19M"/>
    <property type="match status" value="1"/>
</dbReference>
<dbReference type="InterPro" id="IPR001857">
    <property type="entry name" value="Ribosomal_bL19"/>
</dbReference>
<dbReference type="KEGG" id="erc:Ecym_2103"/>
<evidence type="ECO:0000313" key="4">
    <source>
        <dbReference type="EMBL" id="AET37856.1"/>
    </source>
</evidence>
<dbReference type="Proteomes" id="UP000006790">
    <property type="component" value="Chromosome 2"/>
</dbReference>
<dbReference type="eggNOG" id="KOG1698">
    <property type="taxonomic scope" value="Eukaryota"/>
</dbReference>
<dbReference type="Pfam" id="PF01245">
    <property type="entry name" value="Ribosomal_L19"/>
    <property type="match status" value="1"/>
</dbReference>
<comment type="similarity">
    <text evidence="1">Belongs to the bacterial ribosomal protein bL19 family.</text>
</comment>
<dbReference type="EMBL" id="CP002498">
    <property type="protein sequence ID" value="AET37856.1"/>
    <property type="molecule type" value="Genomic_DNA"/>
</dbReference>
<sequence>MQQLYGSRCMAMVPRVLARNYQIKSTTRKVLPVYPVLESKSSDIIKQLSLKDLSTLDPQATRRKLIDRHDKDCIKAGDVVRVVYDASKCNRSTVVGYVLSVDRKQLIQDCSLLLRNHINKTAVEMRIPVFSPLIDRIDLIRRADGKRRRNKHYYIRNTRLDVGDLDAGLKKRK</sequence>
<keyword evidence="2" id="KW-0689">Ribosomal protein</keyword>
<dbReference type="RefSeq" id="XP_003644673.1">
    <property type="nucleotide sequence ID" value="XM_003644625.1"/>
</dbReference>
<protein>
    <recommendedName>
        <fullName evidence="6">Ribosomal protein L19</fullName>
    </recommendedName>
</protein>
<dbReference type="FunCoup" id="G8JPK7">
    <property type="interactions" value="297"/>
</dbReference>
<reference evidence="5" key="1">
    <citation type="journal article" date="2012" name="G3 (Bethesda)">
        <title>Pichia sorbitophila, an interspecies yeast hybrid reveals early steps of genome resolution following polyploidization.</title>
        <authorList>
            <person name="Leh Louis V."/>
            <person name="Despons L."/>
            <person name="Friedrich A."/>
            <person name="Martin T."/>
            <person name="Durrens P."/>
            <person name="Casaregola S."/>
            <person name="Neuveglise C."/>
            <person name="Fairhead C."/>
            <person name="Marck C."/>
            <person name="Cruz J.A."/>
            <person name="Straub M.L."/>
            <person name="Kugler V."/>
            <person name="Sacerdot C."/>
            <person name="Uzunov Z."/>
            <person name="Thierry A."/>
            <person name="Weiss S."/>
            <person name="Bleykasten C."/>
            <person name="De Montigny J."/>
            <person name="Jacques N."/>
            <person name="Jung P."/>
            <person name="Lemaire M."/>
            <person name="Mallet S."/>
            <person name="Morel G."/>
            <person name="Richard G.F."/>
            <person name="Sarkar A."/>
            <person name="Savel G."/>
            <person name="Schacherer J."/>
            <person name="Seret M.L."/>
            <person name="Talla E."/>
            <person name="Samson G."/>
            <person name="Jubin C."/>
            <person name="Poulain J."/>
            <person name="Vacherie B."/>
            <person name="Barbe V."/>
            <person name="Pelletier E."/>
            <person name="Sherman D.J."/>
            <person name="Westhof E."/>
            <person name="Weissenbach J."/>
            <person name="Baret P.V."/>
            <person name="Wincker P."/>
            <person name="Gaillardin C."/>
            <person name="Dujon B."/>
            <person name="Souciet J.L."/>
        </authorList>
    </citation>
    <scope>NUCLEOTIDE SEQUENCE [LARGE SCALE GENOMIC DNA]</scope>
    <source>
        <strain evidence="5">CBS 270.75 / DBVPG 7215 / KCTC 17166 / NRRL Y-17582</strain>
    </source>
</reference>
<dbReference type="STRING" id="931890.G8JPK7"/>
<dbReference type="PANTHER" id="PTHR15680">
    <property type="entry name" value="RIBOSOMAL PROTEIN L19"/>
    <property type="match status" value="1"/>
</dbReference>
<keyword evidence="3" id="KW-0687">Ribonucleoprotein</keyword>
<evidence type="ECO:0000256" key="3">
    <source>
        <dbReference type="ARBA" id="ARBA00023274"/>
    </source>
</evidence>
<dbReference type="OrthoDB" id="432645at2759"/>
<dbReference type="GeneID" id="11473003"/>
<proteinExistence type="inferred from homology"/>
<dbReference type="SUPFAM" id="SSF50104">
    <property type="entry name" value="Translation proteins SH3-like domain"/>
    <property type="match status" value="1"/>
</dbReference>
<dbReference type="InParanoid" id="G8JPK7"/>
<evidence type="ECO:0000256" key="2">
    <source>
        <dbReference type="ARBA" id="ARBA00022980"/>
    </source>
</evidence>
<dbReference type="GO" id="GO:0005762">
    <property type="term" value="C:mitochondrial large ribosomal subunit"/>
    <property type="evidence" value="ECO:0007669"/>
    <property type="project" value="EnsemblFungi"/>
</dbReference>
<keyword evidence="5" id="KW-1185">Reference proteome</keyword>
<dbReference type="GO" id="GO:0006412">
    <property type="term" value="P:translation"/>
    <property type="evidence" value="ECO:0007669"/>
    <property type="project" value="InterPro"/>
</dbReference>
<dbReference type="HOGENOM" id="CLU_076387_2_0_1"/>
<accession>G8JPK7</accession>
<evidence type="ECO:0000313" key="5">
    <source>
        <dbReference type="Proteomes" id="UP000006790"/>
    </source>
</evidence>
<organism evidence="4 5">
    <name type="scientific">Eremothecium cymbalariae (strain CBS 270.75 / DBVPG 7215 / KCTC 17166 / NRRL Y-17582)</name>
    <name type="common">Yeast</name>
    <dbReference type="NCBI Taxonomy" id="931890"/>
    <lineage>
        <taxon>Eukaryota</taxon>
        <taxon>Fungi</taxon>
        <taxon>Dikarya</taxon>
        <taxon>Ascomycota</taxon>
        <taxon>Saccharomycotina</taxon>
        <taxon>Saccharomycetes</taxon>
        <taxon>Saccharomycetales</taxon>
        <taxon>Saccharomycetaceae</taxon>
        <taxon>Eremothecium</taxon>
    </lineage>
</organism>
<dbReference type="AlphaFoldDB" id="G8JPK7"/>
<dbReference type="InterPro" id="IPR038657">
    <property type="entry name" value="Ribosomal_bL19_sf"/>
</dbReference>
<dbReference type="Gene3D" id="2.30.30.790">
    <property type="match status" value="1"/>
</dbReference>
<name>G8JPK7_ERECY</name>
<gene>
    <name evidence="4" type="ordered locus">Ecym_2103</name>
</gene>
<evidence type="ECO:0000256" key="1">
    <source>
        <dbReference type="ARBA" id="ARBA00005781"/>
    </source>
</evidence>
<dbReference type="OMA" id="TYVELRV"/>
<evidence type="ECO:0008006" key="6">
    <source>
        <dbReference type="Google" id="ProtNLM"/>
    </source>
</evidence>